<evidence type="ECO:0000313" key="7">
    <source>
        <dbReference type="Proteomes" id="UP000095598"/>
    </source>
</evidence>
<reference evidence="6 7" key="1">
    <citation type="submission" date="2015-09" db="EMBL/GenBank/DDBJ databases">
        <authorList>
            <consortium name="Pathogen Informatics"/>
        </authorList>
    </citation>
    <scope>NUCLEOTIDE SEQUENCE [LARGE SCALE GENOMIC DNA]</scope>
    <source>
        <strain evidence="6 7">2789STDY5608868</strain>
    </source>
</reference>
<protein>
    <recommendedName>
        <fullName evidence="2">protein-tyrosine-phosphatase</fullName>
        <ecNumber evidence="2">3.1.3.48</ecNumber>
    </recommendedName>
</protein>
<evidence type="ECO:0000256" key="4">
    <source>
        <dbReference type="ARBA" id="ARBA00022912"/>
    </source>
</evidence>
<dbReference type="GO" id="GO:0004725">
    <property type="term" value="F:protein tyrosine phosphatase activity"/>
    <property type="evidence" value="ECO:0007669"/>
    <property type="project" value="UniProtKB-EC"/>
</dbReference>
<dbReference type="GO" id="GO:0030145">
    <property type="term" value="F:manganese ion binding"/>
    <property type="evidence" value="ECO:0007669"/>
    <property type="project" value="InterPro"/>
</dbReference>
<dbReference type="PANTHER" id="PTHR39181:SF1">
    <property type="entry name" value="TYROSINE-PROTEIN PHOSPHATASE YWQE"/>
    <property type="match status" value="1"/>
</dbReference>
<evidence type="ECO:0000256" key="5">
    <source>
        <dbReference type="ARBA" id="ARBA00051722"/>
    </source>
</evidence>
<dbReference type="InterPro" id="IPR016667">
    <property type="entry name" value="Caps_polysacc_synth_CpsB/CapC"/>
</dbReference>
<gene>
    <name evidence="6" type="primary">cpsB</name>
    <name evidence="6" type="ORF">ERS852425_01038</name>
</gene>
<dbReference type="SUPFAM" id="SSF51556">
    <property type="entry name" value="Metallo-dependent hydrolases"/>
    <property type="match status" value="1"/>
</dbReference>
<organism evidence="6 7">
    <name type="scientific">Anaerostipes hadrus</name>
    <dbReference type="NCBI Taxonomy" id="649756"/>
    <lineage>
        <taxon>Bacteria</taxon>
        <taxon>Bacillati</taxon>
        <taxon>Bacillota</taxon>
        <taxon>Clostridia</taxon>
        <taxon>Lachnospirales</taxon>
        <taxon>Lachnospiraceae</taxon>
        <taxon>Anaerostipes</taxon>
    </lineage>
</organism>
<evidence type="ECO:0000256" key="1">
    <source>
        <dbReference type="ARBA" id="ARBA00005750"/>
    </source>
</evidence>
<evidence type="ECO:0000313" key="6">
    <source>
        <dbReference type="EMBL" id="CUM85396.1"/>
    </source>
</evidence>
<proteinExistence type="inferred from homology"/>
<name>A0A173S608_ANAHA</name>
<dbReference type="Pfam" id="PF19567">
    <property type="entry name" value="CpsB_CapC"/>
    <property type="match status" value="1"/>
</dbReference>
<dbReference type="PANTHER" id="PTHR39181">
    <property type="entry name" value="TYROSINE-PROTEIN PHOSPHATASE YWQE"/>
    <property type="match status" value="1"/>
</dbReference>
<comment type="catalytic activity">
    <reaction evidence="5">
        <text>O-phospho-L-tyrosyl-[protein] + H2O = L-tyrosyl-[protein] + phosphate</text>
        <dbReference type="Rhea" id="RHEA:10684"/>
        <dbReference type="Rhea" id="RHEA-COMP:10136"/>
        <dbReference type="Rhea" id="RHEA-COMP:20101"/>
        <dbReference type="ChEBI" id="CHEBI:15377"/>
        <dbReference type="ChEBI" id="CHEBI:43474"/>
        <dbReference type="ChEBI" id="CHEBI:46858"/>
        <dbReference type="ChEBI" id="CHEBI:61978"/>
        <dbReference type="EC" id="3.1.3.48"/>
    </reaction>
</comment>
<comment type="similarity">
    <text evidence="1">Belongs to the metallo-dependent hydrolases superfamily. CpsB/CapC family.</text>
</comment>
<accession>A0A173S608</accession>
<dbReference type="GO" id="GO:0045227">
    <property type="term" value="P:capsule polysaccharide biosynthetic process"/>
    <property type="evidence" value="ECO:0007669"/>
    <property type="project" value="UniProtKB-UniPathway"/>
</dbReference>
<dbReference type="Proteomes" id="UP000095598">
    <property type="component" value="Unassembled WGS sequence"/>
</dbReference>
<evidence type="ECO:0000256" key="3">
    <source>
        <dbReference type="ARBA" id="ARBA00022801"/>
    </source>
</evidence>
<dbReference type="EC" id="3.1.3.48" evidence="2"/>
<evidence type="ECO:0000256" key="2">
    <source>
        <dbReference type="ARBA" id="ARBA00013064"/>
    </source>
</evidence>
<dbReference type="RefSeq" id="WP_044924433.1">
    <property type="nucleotide sequence ID" value="NZ_CYXT01000005.1"/>
</dbReference>
<dbReference type="PIRSF" id="PIRSF016557">
    <property type="entry name" value="Caps_synth_CpsB"/>
    <property type="match status" value="1"/>
</dbReference>
<dbReference type="AlphaFoldDB" id="A0A173S608"/>
<dbReference type="EMBL" id="CYXT01000005">
    <property type="protein sequence ID" value="CUM85396.1"/>
    <property type="molecule type" value="Genomic_DNA"/>
</dbReference>
<keyword evidence="3 6" id="KW-0378">Hydrolase</keyword>
<keyword evidence="4" id="KW-0904">Protein phosphatase</keyword>
<sequence length="236" mass="26981">MALIDIHTHILYGVDDGAKDINDSMGLLDEEREQGVDQVILTPHYGPKFGHPDTEVLREKFEAIREKAYKYYPEIQLYLGSELYYQQGTVSDLKQGKALTMNGTRYVLVEFATSDAYSHIYRAVQDFVYAGYIPILAHVERYKAVFGHVDKIVELVETGAYIQINAESLIGGIFDKRASFCKKIMKEGLVHFLGTDCHDFRTRRPNMKPAAEVVRKKHADQILYENPRKMLEGKSI</sequence>
<dbReference type="Gene3D" id="3.20.20.140">
    <property type="entry name" value="Metal-dependent hydrolases"/>
    <property type="match status" value="1"/>
</dbReference>
<dbReference type="UniPathway" id="UPA00934"/>
<dbReference type="InterPro" id="IPR032466">
    <property type="entry name" value="Metal_Hydrolase"/>
</dbReference>